<accession>A0A0A9EAP3</accession>
<reference evidence="1" key="1">
    <citation type="submission" date="2014-09" db="EMBL/GenBank/DDBJ databases">
        <authorList>
            <person name="Magalhaes I.L.F."/>
            <person name="Oliveira U."/>
            <person name="Santos F.R."/>
            <person name="Vidigal T.H.D.A."/>
            <person name="Brescovit A.D."/>
            <person name="Santos A.J."/>
        </authorList>
    </citation>
    <scope>NUCLEOTIDE SEQUENCE</scope>
    <source>
        <tissue evidence="1">Shoot tissue taken approximately 20 cm above the soil surface</tissue>
    </source>
</reference>
<protein>
    <submittedName>
        <fullName evidence="1">Uncharacterized protein</fullName>
    </submittedName>
</protein>
<proteinExistence type="predicted"/>
<dbReference type="EMBL" id="GBRH01204833">
    <property type="protein sequence ID" value="JAD93062.1"/>
    <property type="molecule type" value="Transcribed_RNA"/>
</dbReference>
<reference evidence="1" key="2">
    <citation type="journal article" date="2015" name="Data Brief">
        <title>Shoot transcriptome of the giant reed, Arundo donax.</title>
        <authorList>
            <person name="Barrero R.A."/>
            <person name="Guerrero F.D."/>
            <person name="Moolhuijzen P."/>
            <person name="Goolsby J.A."/>
            <person name="Tidwell J."/>
            <person name="Bellgard S.E."/>
            <person name="Bellgard M.I."/>
        </authorList>
    </citation>
    <scope>NUCLEOTIDE SEQUENCE</scope>
    <source>
        <tissue evidence="1">Shoot tissue taken approximately 20 cm above the soil surface</tissue>
    </source>
</reference>
<evidence type="ECO:0000313" key="1">
    <source>
        <dbReference type="EMBL" id="JAD93062.1"/>
    </source>
</evidence>
<sequence length="20" mass="2334">MVNTNNLIIFNFLYLCQDSA</sequence>
<name>A0A0A9EAP3_ARUDO</name>
<organism evidence="1">
    <name type="scientific">Arundo donax</name>
    <name type="common">Giant reed</name>
    <name type="synonym">Donax arundinaceus</name>
    <dbReference type="NCBI Taxonomy" id="35708"/>
    <lineage>
        <taxon>Eukaryota</taxon>
        <taxon>Viridiplantae</taxon>
        <taxon>Streptophyta</taxon>
        <taxon>Embryophyta</taxon>
        <taxon>Tracheophyta</taxon>
        <taxon>Spermatophyta</taxon>
        <taxon>Magnoliopsida</taxon>
        <taxon>Liliopsida</taxon>
        <taxon>Poales</taxon>
        <taxon>Poaceae</taxon>
        <taxon>PACMAD clade</taxon>
        <taxon>Arundinoideae</taxon>
        <taxon>Arundineae</taxon>
        <taxon>Arundo</taxon>
    </lineage>
</organism>
<dbReference type="AlphaFoldDB" id="A0A0A9EAP3"/>